<dbReference type="PANTHER" id="PTHR21043:SF0">
    <property type="entry name" value="MITOCHONDRIAL ASSEMBLY OF RIBOSOMAL LARGE SUBUNIT PROTEIN 1"/>
    <property type="match status" value="1"/>
</dbReference>
<reference evidence="3 4" key="1">
    <citation type="submission" date="2017-02" db="EMBL/GenBank/DDBJ databases">
        <authorList>
            <person name="Peterson S.W."/>
        </authorList>
    </citation>
    <scope>NUCLEOTIDE SEQUENCE [LARGE SCALE GENOMIC DNA]</scope>
    <source>
        <strain evidence="3 4">S285</strain>
    </source>
</reference>
<dbReference type="KEGG" id="mbry:B1812_01045"/>
<gene>
    <name evidence="2" type="primary">rsfS</name>
    <name evidence="3" type="ORF">B1812_01045</name>
</gene>
<name>A0A1W6MQQ3_9HYPH</name>
<dbReference type="STRING" id="655015.B1812_01045"/>
<comment type="function">
    <text evidence="2">Functions as a ribosomal silencing factor. Interacts with ribosomal protein uL14 (rplN), blocking formation of intersubunit bridge B8. Prevents association of the 30S and 50S ribosomal subunits and the formation of functional ribosomes, thus repressing translation.</text>
</comment>
<keyword evidence="2" id="KW-0810">Translation regulation</keyword>
<evidence type="ECO:0000256" key="2">
    <source>
        <dbReference type="HAMAP-Rule" id="MF_01477"/>
    </source>
</evidence>
<evidence type="ECO:0000313" key="3">
    <source>
        <dbReference type="EMBL" id="ARN79892.1"/>
    </source>
</evidence>
<dbReference type="InterPro" id="IPR043519">
    <property type="entry name" value="NT_sf"/>
</dbReference>
<evidence type="ECO:0000313" key="4">
    <source>
        <dbReference type="Proteomes" id="UP000193978"/>
    </source>
</evidence>
<comment type="similarity">
    <text evidence="1 2">Belongs to the Iojap/RsfS family.</text>
</comment>
<dbReference type="NCBIfam" id="TIGR00090">
    <property type="entry name" value="rsfS_iojap_ybeB"/>
    <property type="match status" value="1"/>
</dbReference>
<dbReference type="Proteomes" id="UP000193978">
    <property type="component" value="Chromosome"/>
</dbReference>
<proteinExistence type="inferred from homology"/>
<comment type="subcellular location">
    <subcellularLocation>
        <location evidence="2">Cytoplasm</location>
    </subcellularLocation>
</comment>
<dbReference type="GO" id="GO:0042256">
    <property type="term" value="P:cytosolic ribosome assembly"/>
    <property type="evidence" value="ECO:0007669"/>
    <property type="project" value="UniProtKB-UniRule"/>
</dbReference>
<keyword evidence="2" id="KW-0963">Cytoplasm</keyword>
<sequence length="127" mass="13803">MSEAEARGASATPSFNELLAAIHRSLEDSKAEDSAFIDLKGKTALADAMIVATGRSTVHVGAIADRVIKACKAVGHSAPRVEGLPQCDWVLVDAGDLIVHIFRPEVRQFYNLEKMWGGDRPREMRSV</sequence>
<organism evidence="3 4">
    <name type="scientific">Methylocystis bryophila</name>
    <dbReference type="NCBI Taxonomy" id="655015"/>
    <lineage>
        <taxon>Bacteria</taxon>
        <taxon>Pseudomonadati</taxon>
        <taxon>Pseudomonadota</taxon>
        <taxon>Alphaproteobacteria</taxon>
        <taxon>Hyphomicrobiales</taxon>
        <taxon>Methylocystaceae</taxon>
        <taxon>Methylocystis</taxon>
    </lineage>
</organism>
<dbReference type="AlphaFoldDB" id="A0A1W6MQQ3"/>
<accession>A0A1W6MQQ3</accession>
<keyword evidence="2" id="KW-0678">Repressor</keyword>
<dbReference type="SUPFAM" id="SSF81301">
    <property type="entry name" value="Nucleotidyltransferase"/>
    <property type="match status" value="1"/>
</dbReference>
<keyword evidence="4" id="KW-1185">Reference proteome</keyword>
<dbReference type="EMBL" id="CP019948">
    <property type="protein sequence ID" value="ARN79892.1"/>
    <property type="molecule type" value="Genomic_DNA"/>
</dbReference>
<dbReference type="Pfam" id="PF02410">
    <property type="entry name" value="RsfS"/>
    <property type="match status" value="1"/>
</dbReference>
<dbReference type="GO" id="GO:0017148">
    <property type="term" value="P:negative regulation of translation"/>
    <property type="evidence" value="ECO:0007669"/>
    <property type="project" value="UniProtKB-UniRule"/>
</dbReference>
<evidence type="ECO:0000256" key="1">
    <source>
        <dbReference type="ARBA" id="ARBA00010574"/>
    </source>
</evidence>
<dbReference type="GO" id="GO:0043023">
    <property type="term" value="F:ribosomal large subunit binding"/>
    <property type="evidence" value="ECO:0007669"/>
    <property type="project" value="TreeGrafter"/>
</dbReference>
<dbReference type="HAMAP" id="MF_01477">
    <property type="entry name" value="Iojap_RsfS"/>
    <property type="match status" value="1"/>
</dbReference>
<dbReference type="PANTHER" id="PTHR21043">
    <property type="entry name" value="IOJAP SUPERFAMILY ORTHOLOG"/>
    <property type="match status" value="1"/>
</dbReference>
<protein>
    <recommendedName>
        <fullName evidence="2">Ribosomal silencing factor RsfS</fullName>
    </recommendedName>
</protein>
<dbReference type="GO" id="GO:0005737">
    <property type="term" value="C:cytoplasm"/>
    <property type="evidence" value="ECO:0007669"/>
    <property type="project" value="UniProtKB-SubCell"/>
</dbReference>
<comment type="subunit">
    <text evidence="2">Interacts with ribosomal protein uL14 (rplN).</text>
</comment>
<dbReference type="OrthoDB" id="9793681at2"/>
<dbReference type="Gene3D" id="3.30.460.10">
    <property type="entry name" value="Beta Polymerase, domain 2"/>
    <property type="match status" value="1"/>
</dbReference>
<dbReference type="InterPro" id="IPR004394">
    <property type="entry name" value="Iojap/RsfS/C7orf30"/>
</dbReference>
<dbReference type="GO" id="GO:0090071">
    <property type="term" value="P:negative regulation of ribosome biogenesis"/>
    <property type="evidence" value="ECO:0007669"/>
    <property type="project" value="UniProtKB-UniRule"/>
</dbReference>